<feature type="domain" description="RRM" evidence="5">
    <location>
        <begin position="109"/>
        <end position="200"/>
    </location>
</feature>
<protein>
    <submittedName>
        <fullName evidence="6">HnRNP A2/B1 protein</fullName>
    </submittedName>
</protein>
<dbReference type="EMBL" id="AK248132">
    <property type="protein sequence ID" value="BAF57645.1"/>
    <property type="molecule type" value="mRNA"/>
</dbReference>
<dbReference type="GO" id="GO:0003729">
    <property type="term" value="F:mRNA binding"/>
    <property type="evidence" value="ECO:0007669"/>
    <property type="project" value="TreeGrafter"/>
</dbReference>
<keyword evidence="1" id="KW-0677">Repeat</keyword>
<organism evidence="6">
    <name type="scientific">Dugesia japonica</name>
    <name type="common">Planarian</name>
    <dbReference type="NCBI Taxonomy" id="6161"/>
    <lineage>
        <taxon>Eukaryota</taxon>
        <taxon>Metazoa</taxon>
        <taxon>Spiralia</taxon>
        <taxon>Lophotrochozoa</taxon>
        <taxon>Platyhelminthes</taxon>
        <taxon>Rhabditophora</taxon>
        <taxon>Seriata</taxon>
        <taxon>Tricladida</taxon>
        <taxon>Continenticola</taxon>
        <taxon>Geoplanoidea</taxon>
        <taxon>Dugesiidae</taxon>
        <taxon>Dugesia</taxon>
    </lineage>
</organism>
<sequence length="386" mass="44172">FGTRSNLYNYYMTQNKFKKIFVGGLPPQTTESDMRQYFSKYGDVCDVVAMRDKTGNKSRGFGFVVFKEAESVDRCQAERPHQLLGKIVDTKRAMPKEESLNPDIHCNSKRIFIGGIRRFFTEDDLKDYFSTFGEIVDCTIKRDNVSGLSRGFAFITFTDRDIVDKVILSKPHAIRHCIVDVKKALSPEELRQLDENHSTTNNNNNNNNNNISEFDDCQRIYKQNQEQDEETKLKEKNKKVTKRSQSYPPTEFPNYMGYYMVPPEMNGISPSPTYPYEHQMPLIWMSVQQCANGYILTPVTPDIYSANYPSYFYHSPPMSAPGFIYSPAVFSDVHHATVENGDKNNDNLSVSELKKVLPEETNNHSNSIDDYASEETAFGSPNSESL</sequence>
<feature type="non-terminal residue" evidence="6">
    <location>
        <position position="1"/>
    </location>
</feature>
<evidence type="ECO:0000259" key="5">
    <source>
        <dbReference type="PROSITE" id="PS50102"/>
    </source>
</evidence>
<evidence type="ECO:0000256" key="1">
    <source>
        <dbReference type="ARBA" id="ARBA00022737"/>
    </source>
</evidence>
<proteinExistence type="evidence at transcript level"/>
<evidence type="ECO:0000256" key="2">
    <source>
        <dbReference type="ARBA" id="ARBA00022884"/>
    </source>
</evidence>
<dbReference type="PROSITE" id="PS50102">
    <property type="entry name" value="RRM"/>
    <property type="match status" value="2"/>
</dbReference>
<name>A4V6N1_DUGJA</name>
<dbReference type="InterPro" id="IPR000504">
    <property type="entry name" value="RRM_dom"/>
</dbReference>
<dbReference type="InterPro" id="IPR012677">
    <property type="entry name" value="Nucleotide-bd_a/b_plait_sf"/>
</dbReference>
<evidence type="ECO:0000313" key="6">
    <source>
        <dbReference type="EMBL" id="BAF57645.1"/>
    </source>
</evidence>
<feature type="region of interest" description="Disordered" evidence="4">
    <location>
        <begin position="225"/>
        <end position="248"/>
    </location>
</feature>
<dbReference type="InterPro" id="IPR035979">
    <property type="entry name" value="RBD_domain_sf"/>
</dbReference>
<dbReference type="Pfam" id="PF00076">
    <property type="entry name" value="RRM_1"/>
    <property type="match status" value="2"/>
</dbReference>
<dbReference type="PANTHER" id="PTHR48032">
    <property type="entry name" value="RNA-BINDING PROTEIN MUSASHI HOMOLOG RBP6"/>
    <property type="match status" value="1"/>
</dbReference>
<dbReference type="SMART" id="SM00360">
    <property type="entry name" value="RRM"/>
    <property type="match status" value="2"/>
</dbReference>
<dbReference type="GO" id="GO:0006417">
    <property type="term" value="P:regulation of translation"/>
    <property type="evidence" value="ECO:0007669"/>
    <property type="project" value="TreeGrafter"/>
</dbReference>
<dbReference type="Gene3D" id="3.30.70.330">
    <property type="match status" value="2"/>
</dbReference>
<feature type="domain" description="RRM" evidence="5">
    <location>
        <begin position="18"/>
        <end position="95"/>
    </location>
</feature>
<reference evidence="6" key="1">
    <citation type="submission" date="2007-04" db="EMBL/GenBank/DDBJ databases">
        <title>DjCBC-1, a conserved DEAD box RNA helicase of the RCK/p54/Me31B family, is a component of RNA-protein complexes in planarian stem cells and neurons.</title>
        <authorList>
            <person name="Kashikawa M."/>
            <person name="Shibata N."/>
            <person name="Agata K."/>
        </authorList>
    </citation>
    <scope>NUCLEOTIDE SEQUENCE</scope>
</reference>
<evidence type="ECO:0000256" key="4">
    <source>
        <dbReference type="SAM" id="MobiDB-lite"/>
    </source>
</evidence>
<feature type="region of interest" description="Disordered" evidence="4">
    <location>
        <begin position="357"/>
        <end position="386"/>
    </location>
</feature>
<dbReference type="PANTHER" id="PTHR48032:SF6">
    <property type="entry name" value="RNA-BINDING (RRM_RBD_RNP MOTIFS) FAMILY PROTEIN"/>
    <property type="match status" value="1"/>
</dbReference>
<dbReference type="FunFam" id="3.30.70.330:FF:000040">
    <property type="entry name" value="Heterogeneous nuclear ribonucleoprotein A2/B1"/>
    <property type="match status" value="1"/>
</dbReference>
<accession>A4V6N1</accession>
<keyword evidence="2 3" id="KW-0694">RNA-binding</keyword>
<evidence type="ECO:0000256" key="3">
    <source>
        <dbReference type="PROSITE-ProRule" id="PRU00176"/>
    </source>
</evidence>
<dbReference type="SUPFAM" id="SSF54928">
    <property type="entry name" value="RNA-binding domain, RBD"/>
    <property type="match status" value="2"/>
</dbReference>
<dbReference type="AlphaFoldDB" id="A4V6N1"/>